<keyword evidence="1" id="KW-0808">Transferase</keyword>
<keyword evidence="4" id="KW-1185">Reference proteome</keyword>
<dbReference type="Proteomes" id="UP001057375">
    <property type="component" value="Unassembled WGS sequence"/>
</dbReference>
<sequence>VLSSEEPRVGVVVLMHGPSTASSMVQVANSLVGKEHATGLDMPLSMKAEDMYEIAKEEIRKANTGRGVLLMVDMGSLT</sequence>
<name>A0ABQ5JY81_9EUKA</name>
<dbReference type="PROSITE" id="PS51096">
    <property type="entry name" value="PTS_EIIA_TYPE_4"/>
    <property type="match status" value="1"/>
</dbReference>
<evidence type="ECO:0000256" key="1">
    <source>
        <dbReference type="ARBA" id="ARBA00022679"/>
    </source>
</evidence>
<dbReference type="SUPFAM" id="SSF53062">
    <property type="entry name" value="PTS system fructose IIA component-like"/>
    <property type="match status" value="1"/>
</dbReference>
<gene>
    <name evidence="3" type="ORF">ADUPG1_004491</name>
</gene>
<organism evidence="3 4">
    <name type="scientific">Aduncisulcus paluster</name>
    <dbReference type="NCBI Taxonomy" id="2918883"/>
    <lineage>
        <taxon>Eukaryota</taxon>
        <taxon>Metamonada</taxon>
        <taxon>Carpediemonas-like organisms</taxon>
        <taxon>Aduncisulcus</taxon>
    </lineage>
</organism>
<evidence type="ECO:0000313" key="4">
    <source>
        <dbReference type="Proteomes" id="UP001057375"/>
    </source>
</evidence>
<dbReference type="Pfam" id="PF03610">
    <property type="entry name" value="EIIA-man"/>
    <property type="match status" value="1"/>
</dbReference>
<evidence type="ECO:0000259" key="2">
    <source>
        <dbReference type="PROSITE" id="PS51096"/>
    </source>
</evidence>
<protein>
    <submittedName>
        <fullName evidence="3">Sigma-54-dependent transcriptional regulator</fullName>
    </submittedName>
</protein>
<dbReference type="InterPro" id="IPR036662">
    <property type="entry name" value="PTS_EIIA_man-typ_sf"/>
</dbReference>
<dbReference type="EMBL" id="BQXS01006744">
    <property type="protein sequence ID" value="GKT22122.1"/>
    <property type="molecule type" value="Genomic_DNA"/>
</dbReference>
<feature type="domain" description="PTS EIIA type-4" evidence="2">
    <location>
        <begin position="8"/>
        <end position="78"/>
    </location>
</feature>
<comment type="caution">
    <text evidence="3">The sequence shown here is derived from an EMBL/GenBank/DDBJ whole genome shotgun (WGS) entry which is preliminary data.</text>
</comment>
<accession>A0ABQ5JY81</accession>
<dbReference type="InterPro" id="IPR004701">
    <property type="entry name" value="PTS_EIIA_man-typ"/>
</dbReference>
<feature type="non-terminal residue" evidence="3">
    <location>
        <position position="1"/>
    </location>
</feature>
<evidence type="ECO:0000313" key="3">
    <source>
        <dbReference type="EMBL" id="GKT22122.1"/>
    </source>
</evidence>
<proteinExistence type="predicted"/>
<reference evidence="3" key="1">
    <citation type="submission" date="2022-03" db="EMBL/GenBank/DDBJ databases">
        <title>Draft genome sequence of Aduncisulcus paluster, a free-living microaerophilic Fornicata.</title>
        <authorList>
            <person name="Yuyama I."/>
            <person name="Kume K."/>
            <person name="Tamura T."/>
            <person name="Inagaki Y."/>
            <person name="Hashimoto T."/>
        </authorList>
    </citation>
    <scope>NUCLEOTIDE SEQUENCE</scope>
    <source>
        <strain evidence="3">NY0171</strain>
    </source>
</reference>
<dbReference type="Gene3D" id="3.40.50.510">
    <property type="entry name" value="Phosphotransferase system, mannose-type IIA component"/>
    <property type="match status" value="1"/>
</dbReference>